<protein>
    <submittedName>
        <fullName evidence="5">30S ribosomal protein S7</fullName>
    </submittedName>
</protein>
<sequence>MKLMELKIEKQVDLNMVLKKYKFNEKLLYSPLIILLINNFQKKGKKHLIEKYLIIVLKLLKIKSIFLFEKYLEKSINLLLIPVILISKKKGGISYKSPKRINLLISILKSLKLLNIVIKNNYKITFSKSLYLEIKNILKNKGISISTKQKLLKQALLSRVFSNIN</sequence>
<evidence type="ECO:0000259" key="4">
    <source>
        <dbReference type="Pfam" id="PF00177"/>
    </source>
</evidence>
<reference evidence="5" key="1">
    <citation type="journal article" date="2019" name="Genome Biol. Evol.">
        <title>Nephromyces represents a diverse and novel lineage of the Apicomplexa that has retained apicoplasts.</title>
        <authorList>
            <person name="Munoz-Gomez S.A."/>
            <person name="Durnin K."/>
            <person name="Eme L."/>
            <person name="Paight C."/>
            <person name="Lane C.E."/>
            <person name="Saffo M.B."/>
            <person name="Slamovits C.H."/>
        </authorList>
    </citation>
    <scope>NUCLEOTIDE SEQUENCE</scope>
    <source>
        <strain evidence="5">442</strain>
    </source>
</reference>
<dbReference type="InterPro" id="IPR036823">
    <property type="entry name" value="Ribosomal_uS7_dom_sf"/>
</dbReference>
<name>A0A5C1H7J7_9APIC</name>
<dbReference type="InterPro" id="IPR023798">
    <property type="entry name" value="Ribosomal_uS7_dom"/>
</dbReference>
<dbReference type="GO" id="GO:1990904">
    <property type="term" value="C:ribonucleoprotein complex"/>
    <property type="evidence" value="ECO:0007669"/>
    <property type="project" value="UniProtKB-KW"/>
</dbReference>
<evidence type="ECO:0000256" key="1">
    <source>
        <dbReference type="ARBA" id="ARBA00007151"/>
    </source>
</evidence>
<comment type="similarity">
    <text evidence="1">Belongs to the universal ribosomal protein uS7 family.</text>
</comment>
<feature type="domain" description="Small ribosomal subunit protein uS7" evidence="4">
    <location>
        <begin position="17"/>
        <end position="156"/>
    </location>
</feature>
<dbReference type="Pfam" id="PF00177">
    <property type="entry name" value="Ribosomal_S7"/>
    <property type="match status" value="1"/>
</dbReference>
<accession>A0A5C1H7J7</accession>
<keyword evidence="2 5" id="KW-0689">Ribosomal protein</keyword>
<dbReference type="EMBL" id="MK573200">
    <property type="protein sequence ID" value="QEM01593.1"/>
    <property type="molecule type" value="Genomic_DNA"/>
</dbReference>
<evidence type="ECO:0000313" key="5">
    <source>
        <dbReference type="EMBL" id="QEM01593.1"/>
    </source>
</evidence>
<keyword evidence="3" id="KW-0687">Ribonucleoprotein</keyword>
<organism evidence="5">
    <name type="scientific">Nephromyces sp. ex Molgula occidentalis</name>
    <dbReference type="NCBI Taxonomy" id="2544991"/>
    <lineage>
        <taxon>Eukaryota</taxon>
        <taxon>Sar</taxon>
        <taxon>Alveolata</taxon>
        <taxon>Apicomplexa</taxon>
        <taxon>Aconoidasida</taxon>
        <taxon>Nephromycida</taxon>
        <taxon>Nephromyces</taxon>
    </lineage>
</organism>
<dbReference type="AlphaFoldDB" id="A0A5C1H7J7"/>
<dbReference type="GO" id="GO:0005840">
    <property type="term" value="C:ribosome"/>
    <property type="evidence" value="ECO:0007669"/>
    <property type="project" value="UniProtKB-KW"/>
</dbReference>
<evidence type="ECO:0000256" key="3">
    <source>
        <dbReference type="ARBA" id="ARBA00023274"/>
    </source>
</evidence>
<gene>
    <name evidence="5" type="primary">rps7</name>
</gene>
<proteinExistence type="inferred from homology"/>
<dbReference type="SUPFAM" id="SSF47973">
    <property type="entry name" value="Ribosomal protein S7"/>
    <property type="match status" value="1"/>
</dbReference>
<dbReference type="Gene3D" id="1.10.455.10">
    <property type="entry name" value="Ribosomal protein S7 domain"/>
    <property type="match status" value="1"/>
</dbReference>
<evidence type="ECO:0000256" key="2">
    <source>
        <dbReference type="ARBA" id="ARBA00022980"/>
    </source>
</evidence>